<keyword evidence="2" id="KW-0547">Nucleotide-binding</keyword>
<dbReference type="CDD" id="cd10231">
    <property type="entry name" value="ASKHA_NBD_HSP70_YegD-like"/>
    <property type="match status" value="1"/>
</dbReference>
<keyword evidence="3" id="KW-0067">ATP-binding</keyword>
<dbReference type="PROSITE" id="PS00329">
    <property type="entry name" value="HSP70_2"/>
    <property type="match status" value="1"/>
</dbReference>
<proteinExistence type="inferred from homology"/>
<dbReference type="RefSeq" id="WP_062227973.1">
    <property type="nucleotide sequence ID" value="NZ_BBWR01000010.1"/>
</dbReference>
<dbReference type="AlphaFoldDB" id="A0A0P0Z205"/>
<evidence type="ECO:0000256" key="3">
    <source>
        <dbReference type="ARBA" id="ARBA00022840"/>
    </source>
</evidence>
<name>A0A0P0Z205_9HYPH</name>
<dbReference type="GO" id="GO:0005524">
    <property type="term" value="F:ATP binding"/>
    <property type="evidence" value="ECO:0007669"/>
    <property type="project" value="UniProtKB-KW"/>
</dbReference>
<evidence type="ECO:0000256" key="1">
    <source>
        <dbReference type="ARBA" id="ARBA00007381"/>
    </source>
</evidence>
<dbReference type="Gene3D" id="3.90.640.10">
    <property type="entry name" value="Actin, Chain A, domain 4"/>
    <property type="match status" value="1"/>
</dbReference>
<dbReference type="Pfam" id="PF00012">
    <property type="entry name" value="HSP70"/>
    <property type="match status" value="2"/>
</dbReference>
<dbReference type="InterPro" id="IPR013126">
    <property type="entry name" value="Hsp_70_fam"/>
</dbReference>
<dbReference type="GO" id="GO:0140662">
    <property type="term" value="F:ATP-dependent protein folding chaperone"/>
    <property type="evidence" value="ECO:0007669"/>
    <property type="project" value="InterPro"/>
</dbReference>
<reference evidence="4" key="1">
    <citation type="journal article" date="2015" name="Proc. Natl. Acad. Sci. U.S.A.">
        <title>Bacterial clade with the ribosomal RNA operon on a small plasmid rather than the chromosome.</title>
        <authorList>
            <person name="Anda M."/>
            <person name="Ohtsubo Y."/>
            <person name="Okubo T."/>
            <person name="Sugawara M."/>
            <person name="Nagata Y."/>
            <person name="Tsuda M."/>
            <person name="Minamisawa K."/>
            <person name="Mitsui H."/>
        </authorList>
    </citation>
    <scope>NUCLEOTIDE SEQUENCE</scope>
    <source>
        <strain evidence="4">JCM 14755</strain>
    </source>
</reference>
<dbReference type="InterPro" id="IPR043129">
    <property type="entry name" value="ATPase_NBD"/>
</dbReference>
<comment type="similarity">
    <text evidence="1">Belongs to the heat shock protein 70 family.</text>
</comment>
<evidence type="ECO:0000313" key="4">
    <source>
        <dbReference type="EMBL" id="BAT27963.1"/>
    </source>
</evidence>
<dbReference type="SUPFAM" id="SSF53067">
    <property type="entry name" value="Actin-like ATPase domain"/>
    <property type="match status" value="2"/>
</dbReference>
<evidence type="ECO:0000256" key="2">
    <source>
        <dbReference type="ARBA" id="ARBA00022741"/>
    </source>
</evidence>
<organism evidence="4">
    <name type="scientific">Aureimonas frigidaquae</name>
    <dbReference type="NCBI Taxonomy" id="424757"/>
    <lineage>
        <taxon>Bacteria</taxon>
        <taxon>Pseudomonadati</taxon>
        <taxon>Pseudomonadota</taxon>
        <taxon>Alphaproteobacteria</taxon>
        <taxon>Hyphomicrobiales</taxon>
        <taxon>Aurantimonadaceae</taxon>
        <taxon>Aureimonas</taxon>
    </lineage>
</organism>
<dbReference type="PANTHER" id="PTHR19375">
    <property type="entry name" value="HEAT SHOCK PROTEIN 70KDA"/>
    <property type="match status" value="1"/>
</dbReference>
<accession>A0A0P0Z205</accession>
<protein>
    <submittedName>
        <fullName evidence="4">Putative molecular chaperone dnaK</fullName>
    </submittedName>
</protein>
<dbReference type="InterPro" id="IPR042054">
    <property type="entry name" value="YegD-like"/>
</dbReference>
<sequence>MTETIAAGLDFGTTNSTLGVAARGGPARLLPVEGDATTIPSALFFSLEDGRTYFGRQAVREYVEGAEGRFMRALKSILGTSLMKETTLIGRERMSFQDLIGRFLRHMRERLEAANVPADRIVLGRPVHFVDDDPVADRTAQDQLAAAARAEGFSHVEFQFEPVAAALYRESAIDREELALIVDIGGGTSDFSLVRLSPERAKAGHGASDRSSDILASAGVHIGGTDFDRLMSIRTVMPHFGLGTMTSDGKRSLPVWYFNDMATWHRINFLYTPQVRRDIAALAREAAEPARVERFAHLIEHRSGHRLAGAVEAAKISLTDAPHASVQLAEPGLDVDLPVSQAAFAAATQELVARIGRTLKETLDSAGVAHAAVDSVILTGGGAEVPAIQAAVTALLPQSALLRSDAFGSVGMGLALDAARRFA</sequence>
<dbReference type="EMBL" id="LC066376">
    <property type="protein sequence ID" value="BAT27963.1"/>
    <property type="molecule type" value="Genomic_DNA"/>
</dbReference>
<dbReference type="OrthoDB" id="9807934at2"/>
<dbReference type="Gene3D" id="3.30.420.40">
    <property type="match status" value="4"/>
</dbReference>
<dbReference type="InterPro" id="IPR018181">
    <property type="entry name" value="Heat_shock_70_CS"/>
</dbReference>